<dbReference type="EMBL" id="CGBR01000034">
    <property type="protein sequence ID" value="CFQ72174.1"/>
    <property type="molecule type" value="Genomic_DNA"/>
</dbReference>
<organism evidence="2 3">
    <name type="scientific">Yersinia enterocolitica</name>
    <dbReference type="NCBI Taxonomy" id="630"/>
    <lineage>
        <taxon>Bacteria</taxon>
        <taxon>Pseudomonadati</taxon>
        <taxon>Pseudomonadota</taxon>
        <taxon>Gammaproteobacteria</taxon>
        <taxon>Enterobacterales</taxon>
        <taxon>Yersiniaceae</taxon>
        <taxon>Yersinia</taxon>
    </lineage>
</organism>
<evidence type="ECO:0000256" key="1">
    <source>
        <dbReference type="SAM" id="MobiDB-lite"/>
    </source>
</evidence>
<sequence>MSNKFLTAGNTNANTPRVQGGSPRAGDKVTNLSELSRHLQDSDGMAIPNSVWGTDVSRTEYIEMTGENTDILNIGHTDRSGRPMAFGNDSHDYIQALEMSLDETFNDGEFAEVMQSHIFPCEFRPFGTNPTPLNVQLLEDRSVTFNPAGKLDRSKLPKGKAIAGSSIMVAPVLHGDDKTESGILCSVATHVSDFDMMGGWTSGSLVQTVSNMQLQFCRVMSGKVAEVLSKTPDLVTIPCDALSTKPAEAAEDLLDALAINMPSHLGATLDMYALMVPEKMEAVLERAAQRAGHEDASELFGCTIMGYVGADTGVYLLPKAFAMLSFRSTKEGDTVKIVITRDTNRAGYAVEMVSVIDVMATGTVKVKQGEFDKEATAEFPVVHRLTFAPAKTK</sequence>
<proteinExistence type="predicted"/>
<accession>A0A0T7P8K5</accession>
<dbReference type="Proteomes" id="UP000048841">
    <property type="component" value="Unassembled WGS sequence"/>
</dbReference>
<evidence type="ECO:0000313" key="2">
    <source>
        <dbReference type="EMBL" id="CFQ72174.1"/>
    </source>
</evidence>
<reference evidence="2 3" key="1">
    <citation type="submission" date="2015-03" db="EMBL/GenBank/DDBJ databases">
        <authorList>
            <person name="Murphy D."/>
        </authorList>
    </citation>
    <scope>NUCLEOTIDE SEQUENCE [LARGE SCALE GENOMIC DNA]</scope>
    <source>
        <strain evidence="2 3">IP26249</strain>
    </source>
</reference>
<dbReference type="AlphaFoldDB" id="A0A0T7P8K5"/>
<dbReference type="RefSeq" id="WP_080357463.1">
    <property type="nucleotide sequence ID" value="NZ_CGBR01000034.1"/>
</dbReference>
<evidence type="ECO:0000313" key="3">
    <source>
        <dbReference type="Proteomes" id="UP000048841"/>
    </source>
</evidence>
<name>A0A0T7P8K5_YEREN</name>
<feature type="compositionally biased region" description="Polar residues" evidence="1">
    <location>
        <begin position="1"/>
        <end position="17"/>
    </location>
</feature>
<protein>
    <submittedName>
        <fullName evidence="2">Uncharacterized protein</fullName>
    </submittedName>
</protein>
<gene>
    <name evidence="2" type="ORF">ERS137941_03535</name>
</gene>
<feature type="region of interest" description="Disordered" evidence="1">
    <location>
        <begin position="1"/>
        <end position="26"/>
    </location>
</feature>